<feature type="binding site" evidence="6">
    <location>
        <position position="91"/>
    </location>
    <ligand>
        <name>substrate</name>
    </ligand>
</feature>
<evidence type="ECO:0000256" key="5">
    <source>
        <dbReference type="ARBA" id="ARBA00022840"/>
    </source>
</evidence>
<dbReference type="CDD" id="cd24010">
    <property type="entry name" value="ASKHA_NBD_AcK_PK"/>
    <property type="match status" value="1"/>
</dbReference>
<dbReference type="Proteomes" id="UP000198923">
    <property type="component" value="Unassembled WGS sequence"/>
</dbReference>
<dbReference type="PRINTS" id="PR00471">
    <property type="entry name" value="ACETATEKNASE"/>
</dbReference>
<dbReference type="PROSITE" id="PS01075">
    <property type="entry name" value="ACETATE_KINASE_1"/>
    <property type="match status" value="1"/>
</dbReference>
<protein>
    <recommendedName>
        <fullName evidence="6">Acetate kinase</fullName>
        <ecNumber evidence="6">2.7.2.1</ecNumber>
    </recommendedName>
    <alternativeName>
        <fullName evidence="6">Acetokinase</fullName>
    </alternativeName>
</protein>
<keyword evidence="2 6" id="KW-0808">Transferase</keyword>
<comment type="catalytic activity">
    <reaction evidence="6">
        <text>acetate + ATP = acetyl phosphate + ADP</text>
        <dbReference type="Rhea" id="RHEA:11352"/>
        <dbReference type="ChEBI" id="CHEBI:22191"/>
        <dbReference type="ChEBI" id="CHEBI:30089"/>
        <dbReference type="ChEBI" id="CHEBI:30616"/>
        <dbReference type="ChEBI" id="CHEBI:456216"/>
        <dbReference type="EC" id="2.7.2.1"/>
    </reaction>
</comment>
<feature type="site" description="Transition state stabilizer" evidence="6">
    <location>
        <position position="241"/>
    </location>
</feature>
<keyword evidence="4 6" id="KW-0418">Kinase</keyword>
<comment type="subcellular location">
    <subcellularLocation>
        <location evidence="6">Cytoplasm</location>
    </subcellularLocation>
</comment>
<sequence>MSDQVLVLNIGSSSIKYELLRTATRHRMAVGLVERVGDGRGRLTHRPEGGEPYERREPYPDHATAMEAVVEAFAAAGPDLATVRLAAVGHRIVHGGTRFREPTLIDEAVIEEIEALAPLAPLHNPAGVTGIRTALRMFPGVPQVAVFDTAFHATLPPEAYTYAVPRSWADEHGVRRYGFHGTSYAYVAGRAAKLLGRPLGELDLILLHLGNGASAAAVSGGRSIDTSMGMTPVEGLVMGTRCGDVDPLLPLFLVREAGLRAGEAEEALAKASGMLALAGESDMREVWRRADAGDEGAGLALEVYARRIKKYVGAYYALLGRLDAVVFTAGVGEHDTRTRARSLAGLERFGIAVDKDRNEARSTGERVISPPGAEVAVLVVPTDEELEIARQTLAVVGER</sequence>
<dbReference type="OrthoDB" id="9802453at2"/>
<comment type="subunit">
    <text evidence="6">Homodimer.</text>
</comment>
<dbReference type="EMBL" id="FNCN01000033">
    <property type="protein sequence ID" value="SDI08829.1"/>
    <property type="molecule type" value="Genomic_DNA"/>
</dbReference>
<dbReference type="GO" id="GO:0006083">
    <property type="term" value="P:acetate metabolic process"/>
    <property type="evidence" value="ECO:0007669"/>
    <property type="project" value="TreeGrafter"/>
</dbReference>
<dbReference type="PIRSF" id="PIRSF000722">
    <property type="entry name" value="Acetate_prop_kin"/>
    <property type="match status" value="1"/>
</dbReference>
<dbReference type="GO" id="GO:0006085">
    <property type="term" value="P:acetyl-CoA biosynthetic process"/>
    <property type="evidence" value="ECO:0007669"/>
    <property type="project" value="UniProtKB-UniRule"/>
</dbReference>
<feature type="binding site" evidence="6">
    <location>
        <position position="16"/>
    </location>
    <ligand>
        <name>ATP</name>
        <dbReference type="ChEBI" id="CHEBI:30616"/>
    </ligand>
</feature>
<evidence type="ECO:0000256" key="6">
    <source>
        <dbReference type="HAMAP-Rule" id="MF_00020"/>
    </source>
</evidence>
<dbReference type="GO" id="GO:0008776">
    <property type="term" value="F:acetate kinase activity"/>
    <property type="evidence" value="ECO:0007669"/>
    <property type="project" value="UniProtKB-UniRule"/>
</dbReference>
<dbReference type="InterPro" id="IPR000890">
    <property type="entry name" value="Aliphatic_acid_kin_short-chain"/>
</dbReference>
<dbReference type="PROSITE" id="PS01076">
    <property type="entry name" value="ACETATE_KINASE_2"/>
    <property type="match status" value="1"/>
</dbReference>
<accession>A0A1G8HQB8</accession>
<keyword evidence="9" id="KW-1185">Reference proteome</keyword>
<keyword evidence="6" id="KW-0963">Cytoplasm</keyword>
<dbReference type="EC" id="2.7.2.1" evidence="6"/>
<organism evidence="8 9">
    <name type="scientific">Sinosporangium album</name>
    <dbReference type="NCBI Taxonomy" id="504805"/>
    <lineage>
        <taxon>Bacteria</taxon>
        <taxon>Bacillati</taxon>
        <taxon>Actinomycetota</taxon>
        <taxon>Actinomycetes</taxon>
        <taxon>Streptosporangiales</taxon>
        <taxon>Streptosporangiaceae</taxon>
        <taxon>Sinosporangium</taxon>
    </lineage>
</organism>
<evidence type="ECO:0000313" key="8">
    <source>
        <dbReference type="EMBL" id="SDI08829.1"/>
    </source>
</evidence>
<feature type="binding site" evidence="6">
    <location>
        <position position="9"/>
    </location>
    <ligand>
        <name>Mg(2+)</name>
        <dbReference type="ChEBI" id="CHEBI:18420"/>
    </ligand>
</feature>
<dbReference type="InterPro" id="IPR023865">
    <property type="entry name" value="Aliphatic_acid_kinase_CS"/>
</dbReference>
<dbReference type="NCBIfam" id="TIGR00016">
    <property type="entry name" value="ackA"/>
    <property type="match status" value="1"/>
</dbReference>
<evidence type="ECO:0000256" key="3">
    <source>
        <dbReference type="ARBA" id="ARBA00022741"/>
    </source>
</evidence>
<dbReference type="Pfam" id="PF00871">
    <property type="entry name" value="Acetate_kinase"/>
    <property type="match status" value="1"/>
</dbReference>
<keyword evidence="3 6" id="KW-0547">Nucleotide-binding</keyword>
<evidence type="ECO:0000256" key="4">
    <source>
        <dbReference type="ARBA" id="ARBA00022777"/>
    </source>
</evidence>
<feature type="site" description="Transition state stabilizer" evidence="6">
    <location>
        <position position="180"/>
    </location>
</feature>
<evidence type="ECO:0000256" key="2">
    <source>
        <dbReference type="ARBA" id="ARBA00022679"/>
    </source>
</evidence>
<comment type="cofactor">
    <cofactor evidence="6">
        <name>Mg(2+)</name>
        <dbReference type="ChEBI" id="CHEBI:18420"/>
    </cofactor>
    <cofactor evidence="6">
        <name>Mn(2+)</name>
        <dbReference type="ChEBI" id="CHEBI:29035"/>
    </cofactor>
    <text evidence="6">Mg(2+). Can also accept Mn(2+).</text>
</comment>
<proteinExistence type="inferred from homology"/>
<comment type="function">
    <text evidence="6">Catalyzes the formation of acetyl phosphate from acetate and ATP. Can also catalyze the reverse reaction.</text>
</comment>
<feature type="active site" description="Proton donor/acceptor" evidence="6">
    <location>
        <position position="148"/>
    </location>
</feature>
<feature type="binding site" evidence="6">
    <location>
        <begin position="330"/>
        <end position="334"/>
    </location>
    <ligand>
        <name>ATP</name>
        <dbReference type="ChEBI" id="CHEBI:30616"/>
    </ligand>
</feature>
<dbReference type="GO" id="GO:0005524">
    <property type="term" value="F:ATP binding"/>
    <property type="evidence" value="ECO:0007669"/>
    <property type="project" value="UniProtKB-KW"/>
</dbReference>
<reference evidence="8 9" key="1">
    <citation type="submission" date="2016-10" db="EMBL/GenBank/DDBJ databases">
        <authorList>
            <person name="de Groot N.N."/>
        </authorList>
    </citation>
    <scope>NUCLEOTIDE SEQUENCE [LARGE SCALE GENOMIC DNA]</scope>
    <source>
        <strain evidence="8 9">CPCC 201354</strain>
    </source>
</reference>
<comment type="similarity">
    <text evidence="1 6 7">Belongs to the acetokinase family.</text>
</comment>
<dbReference type="Gene3D" id="3.30.420.40">
    <property type="match status" value="2"/>
</dbReference>
<feature type="binding site" evidence="6">
    <location>
        <begin position="282"/>
        <end position="284"/>
    </location>
    <ligand>
        <name>ATP</name>
        <dbReference type="ChEBI" id="CHEBI:30616"/>
    </ligand>
</feature>
<feature type="binding site" evidence="6">
    <location>
        <position position="384"/>
    </location>
    <ligand>
        <name>Mg(2+)</name>
        <dbReference type="ChEBI" id="CHEBI:18420"/>
    </ligand>
</feature>
<feature type="binding site" evidence="6">
    <location>
        <begin position="208"/>
        <end position="212"/>
    </location>
    <ligand>
        <name>ATP</name>
        <dbReference type="ChEBI" id="CHEBI:30616"/>
    </ligand>
</feature>
<comment type="pathway">
    <text evidence="6">Metabolic intermediate biosynthesis; acetyl-CoA biosynthesis; acetyl-CoA from acetate: step 1/2.</text>
</comment>
<keyword evidence="6" id="KW-0479">Metal-binding</keyword>
<dbReference type="UniPathway" id="UPA00340">
    <property type="reaction ID" value="UER00458"/>
</dbReference>
<dbReference type="PANTHER" id="PTHR21060:SF15">
    <property type="entry name" value="ACETATE KINASE-RELATED"/>
    <property type="match status" value="1"/>
</dbReference>
<dbReference type="GO" id="GO:0000287">
    <property type="term" value="F:magnesium ion binding"/>
    <property type="evidence" value="ECO:0007669"/>
    <property type="project" value="UniProtKB-UniRule"/>
</dbReference>
<dbReference type="InterPro" id="IPR004372">
    <property type="entry name" value="Ac/propionate_kinase"/>
</dbReference>
<gene>
    <name evidence="6" type="primary">ackA</name>
    <name evidence="8" type="ORF">SAMN05421505_13346</name>
</gene>
<dbReference type="InterPro" id="IPR043129">
    <property type="entry name" value="ATPase_NBD"/>
</dbReference>
<name>A0A1G8HQB8_9ACTN</name>
<keyword evidence="6" id="KW-0460">Magnesium</keyword>
<keyword evidence="5 6" id="KW-0067">ATP-binding</keyword>
<evidence type="ECO:0000256" key="7">
    <source>
        <dbReference type="RuleBase" id="RU003835"/>
    </source>
</evidence>
<dbReference type="GO" id="GO:0005737">
    <property type="term" value="C:cytoplasm"/>
    <property type="evidence" value="ECO:0007669"/>
    <property type="project" value="UniProtKB-SubCell"/>
</dbReference>
<evidence type="ECO:0000256" key="1">
    <source>
        <dbReference type="ARBA" id="ARBA00008748"/>
    </source>
</evidence>
<dbReference type="HAMAP" id="MF_00020">
    <property type="entry name" value="Acetate_kinase"/>
    <property type="match status" value="1"/>
</dbReference>
<dbReference type="PANTHER" id="PTHR21060">
    <property type="entry name" value="ACETATE KINASE"/>
    <property type="match status" value="1"/>
</dbReference>
<dbReference type="SUPFAM" id="SSF53067">
    <property type="entry name" value="Actin-like ATPase domain"/>
    <property type="match status" value="2"/>
</dbReference>
<dbReference type="STRING" id="504805.SAMN05421505_13346"/>
<dbReference type="RefSeq" id="WP_093174075.1">
    <property type="nucleotide sequence ID" value="NZ_FNCN01000033.1"/>
</dbReference>
<dbReference type="AlphaFoldDB" id="A0A1G8HQB8"/>
<evidence type="ECO:0000313" key="9">
    <source>
        <dbReference type="Proteomes" id="UP000198923"/>
    </source>
</evidence>